<comment type="subcellular location">
    <subcellularLocation>
        <location evidence="1">Membrane</location>
        <topology evidence="1">Multi-pass membrane protein</topology>
    </subcellularLocation>
</comment>
<dbReference type="PANTHER" id="PTHR10778:SF13">
    <property type="entry name" value="ADENOSINE 3'-PHOSPHO 5'-PHOSPHOSULFATE TRANSPORTER 1"/>
    <property type="match status" value="1"/>
</dbReference>
<dbReference type="InterPro" id="IPR037185">
    <property type="entry name" value="EmrE-like"/>
</dbReference>
<evidence type="ECO:0000313" key="9">
    <source>
        <dbReference type="Proteomes" id="UP000237144"/>
    </source>
</evidence>
<reference evidence="8 9" key="1">
    <citation type="journal article" date="2018" name="Front. Microbiol.">
        <title>Prospects for Fungal Bioremediation of Acidic Radioactive Waste Sites: Characterization and Genome Sequence of Rhodotorula taiwanensis MD1149.</title>
        <authorList>
            <person name="Tkavc R."/>
            <person name="Matrosova V.Y."/>
            <person name="Grichenko O.E."/>
            <person name="Gostincar C."/>
            <person name="Volpe R.P."/>
            <person name="Klimenkova P."/>
            <person name="Gaidamakova E.K."/>
            <person name="Zhou C.E."/>
            <person name="Stewart B.J."/>
            <person name="Lyman M.G."/>
            <person name="Malfatti S.A."/>
            <person name="Rubinfeld B."/>
            <person name="Courtot M."/>
            <person name="Singh J."/>
            <person name="Dalgard C.L."/>
            <person name="Hamilton T."/>
            <person name="Frey K.G."/>
            <person name="Gunde-Cimerman N."/>
            <person name="Dugan L."/>
            <person name="Daly M.J."/>
        </authorList>
    </citation>
    <scope>NUCLEOTIDE SEQUENCE [LARGE SCALE GENOMIC DNA]</scope>
    <source>
        <strain evidence="8 9">MD1149</strain>
    </source>
</reference>
<evidence type="ECO:0000256" key="5">
    <source>
        <dbReference type="ARBA" id="ARBA00022989"/>
    </source>
</evidence>
<name>A0A2S5BDS3_9BASI</name>
<feature type="transmembrane region" description="Helical" evidence="7">
    <location>
        <begin position="273"/>
        <end position="296"/>
    </location>
</feature>
<feature type="transmembrane region" description="Helical" evidence="7">
    <location>
        <begin position="12"/>
        <end position="29"/>
    </location>
</feature>
<evidence type="ECO:0000256" key="3">
    <source>
        <dbReference type="ARBA" id="ARBA00022597"/>
    </source>
</evidence>
<dbReference type="SUPFAM" id="SSF103481">
    <property type="entry name" value="Multidrug resistance efflux transporter EmrE"/>
    <property type="match status" value="1"/>
</dbReference>
<proteinExistence type="predicted"/>
<evidence type="ECO:0000256" key="2">
    <source>
        <dbReference type="ARBA" id="ARBA00022448"/>
    </source>
</evidence>
<keyword evidence="9" id="KW-1185">Reference proteome</keyword>
<keyword evidence="6 7" id="KW-0472">Membrane</keyword>
<evidence type="ECO:0000313" key="8">
    <source>
        <dbReference type="EMBL" id="POY74919.1"/>
    </source>
</evidence>
<dbReference type="STRING" id="741276.A0A2S5BDS3"/>
<accession>A0A2S5BDS3</accession>
<sequence length="441" mass="47153">MVNIQITTRASLLLHAAGLISIYSLYGVLQEKIMKSSTYSPHKEHFTSSSLLIVFNRLFSTSSGLAILMHKTRQQPENGSFAQRLKPASPYFAYALVALCNFLSTSCQYQALRYVSYTTQSLAKTSKMVPVLIVGAVVWRKKYMIREWVAAGVILAGCATYLFAAPPMSHGSHPKTSSLSDHSALAGILGAAYLVGYLFFDGLVSTTQERVFGKNPSSSDPFGPESPVLDQMIWTNVFSASIAVAASVASTAVGDFWPNVKLLLTSPSLIWDVSVFSAASALGLIVLLNTIASFGALSSSLIMTVRQFLSILINAGIFGNFASVSLLGWTGVFWVASGIWIKINRNYDPPKQPRNTASSAAAAATSEGDEAKESLLLRTEHASIGNTLGEEVLAPPSPPVAYKQVVLQYLVPIAIPAVAALLLAPFVEGRSSISLESGTIS</sequence>
<evidence type="ECO:0000256" key="6">
    <source>
        <dbReference type="ARBA" id="ARBA00023136"/>
    </source>
</evidence>
<keyword evidence="5 7" id="KW-1133">Transmembrane helix</keyword>
<feature type="transmembrane region" description="Helical" evidence="7">
    <location>
        <begin position="406"/>
        <end position="427"/>
    </location>
</feature>
<feature type="transmembrane region" description="Helical" evidence="7">
    <location>
        <begin position="233"/>
        <end position="253"/>
    </location>
</feature>
<dbReference type="GO" id="GO:0000139">
    <property type="term" value="C:Golgi membrane"/>
    <property type="evidence" value="ECO:0007669"/>
    <property type="project" value="TreeGrafter"/>
</dbReference>
<keyword evidence="4 7" id="KW-0812">Transmembrane</keyword>
<dbReference type="EMBL" id="PJQD01000020">
    <property type="protein sequence ID" value="POY74919.1"/>
    <property type="molecule type" value="Genomic_DNA"/>
</dbReference>
<dbReference type="Pfam" id="PF08449">
    <property type="entry name" value="UAA"/>
    <property type="match status" value="1"/>
</dbReference>
<keyword evidence="3" id="KW-0762">Sugar transport</keyword>
<dbReference type="GO" id="GO:0046964">
    <property type="term" value="F:3'-phosphoadenosine 5'-phosphosulfate transmembrane transporter activity"/>
    <property type="evidence" value="ECO:0007669"/>
    <property type="project" value="TreeGrafter"/>
</dbReference>
<comment type="caution">
    <text evidence="8">The sequence shown here is derived from an EMBL/GenBank/DDBJ whole genome shotgun (WGS) entry which is preliminary data.</text>
</comment>
<protein>
    <recommendedName>
        <fullName evidence="10">Sugar phosphate transporter domain-containing protein</fullName>
    </recommendedName>
</protein>
<evidence type="ECO:0000256" key="1">
    <source>
        <dbReference type="ARBA" id="ARBA00004141"/>
    </source>
</evidence>
<dbReference type="Proteomes" id="UP000237144">
    <property type="component" value="Unassembled WGS sequence"/>
</dbReference>
<evidence type="ECO:0008006" key="10">
    <source>
        <dbReference type="Google" id="ProtNLM"/>
    </source>
</evidence>
<feature type="transmembrane region" description="Helical" evidence="7">
    <location>
        <begin position="148"/>
        <end position="164"/>
    </location>
</feature>
<keyword evidence="2" id="KW-0813">Transport</keyword>
<dbReference type="AlphaFoldDB" id="A0A2S5BDS3"/>
<organism evidence="8 9">
    <name type="scientific">Rhodotorula taiwanensis</name>
    <dbReference type="NCBI Taxonomy" id="741276"/>
    <lineage>
        <taxon>Eukaryota</taxon>
        <taxon>Fungi</taxon>
        <taxon>Dikarya</taxon>
        <taxon>Basidiomycota</taxon>
        <taxon>Pucciniomycotina</taxon>
        <taxon>Microbotryomycetes</taxon>
        <taxon>Sporidiobolales</taxon>
        <taxon>Sporidiobolaceae</taxon>
        <taxon>Rhodotorula</taxon>
    </lineage>
</organism>
<evidence type="ECO:0000256" key="7">
    <source>
        <dbReference type="SAM" id="Phobius"/>
    </source>
</evidence>
<dbReference type="PANTHER" id="PTHR10778">
    <property type="entry name" value="SOLUTE CARRIER FAMILY 35 MEMBER B"/>
    <property type="match status" value="1"/>
</dbReference>
<feature type="transmembrane region" description="Helical" evidence="7">
    <location>
        <begin position="184"/>
        <end position="204"/>
    </location>
</feature>
<dbReference type="GO" id="GO:0005789">
    <property type="term" value="C:endoplasmic reticulum membrane"/>
    <property type="evidence" value="ECO:0007669"/>
    <property type="project" value="TreeGrafter"/>
</dbReference>
<dbReference type="OrthoDB" id="3365563at2759"/>
<evidence type="ECO:0000256" key="4">
    <source>
        <dbReference type="ARBA" id="ARBA00022692"/>
    </source>
</evidence>
<gene>
    <name evidence="8" type="ORF">BMF94_1895</name>
</gene>
<feature type="transmembrane region" description="Helical" evidence="7">
    <location>
        <begin position="308"/>
        <end position="341"/>
    </location>
</feature>
<dbReference type="InterPro" id="IPR013657">
    <property type="entry name" value="SCL35B1-4/HUT1"/>
</dbReference>